<dbReference type="GO" id="GO:0046394">
    <property type="term" value="P:carboxylic acid biosynthetic process"/>
    <property type="evidence" value="ECO:0007669"/>
    <property type="project" value="UniProtKB-ARBA"/>
</dbReference>
<protein>
    <submittedName>
        <fullName evidence="2">Aminotransferase class IV</fullName>
    </submittedName>
</protein>
<evidence type="ECO:0000313" key="2">
    <source>
        <dbReference type="EMBL" id="MBE9028657.1"/>
    </source>
</evidence>
<dbReference type="Proteomes" id="UP000625316">
    <property type="component" value="Unassembled WGS sequence"/>
</dbReference>
<dbReference type="PANTHER" id="PTHR42743">
    <property type="entry name" value="AMINO-ACID AMINOTRANSFERASE"/>
    <property type="match status" value="1"/>
</dbReference>
<dbReference type="AlphaFoldDB" id="A0A928VLN3"/>
<dbReference type="InterPro" id="IPR050571">
    <property type="entry name" value="Class-IV_PLP-Dep_Aminotrnsfr"/>
</dbReference>
<dbReference type="InterPro" id="IPR043132">
    <property type="entry name" value="BCAT-like_C"/>
</dbReference>
<dbReference type="InterPro" id="IPR043131">
    <property type="entry name" value="BCAT-like_N"/>
</dbReference>
<dbReference type="EMBL" id="JADEXQ010000005">
    <property type="protein sequence ID" value="MBE9028657.1"/>
    <property type="molecule type" value="Genomic_DNA"/>
</dbReference>
<name>A0A928VLN3_9CYAN</name>
<reference evidence="2" key="1">
    <citation type="submission" date="2020-10" db="EMBL/GenBank/DDBJ databases">
        <authorList>
            <person name="Castelo-Branco R."/>
            <person name="Eusebio N."/>
            <person name="Adriana R."/>
            <person name="Vieira A."/>
            <person name="Brugerolle De Fraissinette N."/>
            <person name="Rezende De Castro R."/>
            <person name="Schneider M.P."/>
            <person name="Vasconcelos V."/>
            <person name="Leao P.N."/>
        </authorList>
    </citation>
    <scope>NUCLEOTIDE SEQUENCE</scope>
    <source>
        <strain evidence="2">LEGE 11480</strain>
    </source>
</reference>
<evidence type="ECO:0000256" key="1">
    <source>
        <dbReference type="ARBA" id="ARBA00009320"/>
    </source>
</evidence>
<dbReference type="InterPro" id="IPR001544">
    <property type="entry name" value="Aminotrans_IV"/>
</dbReference>
<keyword evidence="3" id="KW-1185">Reference proteome</keyword>
<dbReference type="RefSeq" id="WP_264323482.1">
    <property type="nucleotide sequence ID" value="NZ_JADEXQ010000005.1"/>
</dbReference>
<keyword evidence="2" id="KW-0032">Aminotransferase</keyword>
<gene>
    <name evidence="2" type="ORF">IQ266_02650</name>
</gene>
<dbReference type="GO" id="GO:0008483">
    <property type="term" value="F:transaminase activity"/>
    <property type="evidence" value="ECO:0007669"/>
    <property type="project" value="UniProtKB-KW"/>
</dbReference>
<dbReference type="SUPFAM" id="SSF56752">
    <property type="entry name" value="D-aminoacid aminotransferase-like PLP-dependent enzymes"/>
    <property type="match status" value="1"/>
</dbReference>
<dbReference type="GO" id="GO:0005829">
    <property type="term" value="C:cytosol"/>
    <property type="evidence" value="ECO:0007669"/>
    <property type="project" value="TreeGrafter"/>
</dbReference>
<comment type="caution">
    <text evidence="2">The sequence shown here is derived from an EMBL/GenBank/DDBJ whole genome shotgun (WGS) entry which is preliminary data.</text>
</comment>
<dbReference type="Pfam" id="PF01063">
    <property type="entry name" value="Aminotran_4"/>
    <property type="match status" value="1"/>
</dbReference>
<evidence type="ECO:0000313" key="3">
    <source>
        <dbReference type="Proteomes" id="UP000625316"/>
    </source>
</evidence>
<dbReference type="InterPro" id="IPR036038">
    <property type="entry name" value="Aminotransferase-like"/>
</dbReference>
<accession>A0A928VLN3</accession>
<comment type="similarity">
    <text evidence="1">Belongs to the class-IV pyridoxal-phosphate-dependent aminotransferase family.</text>
</comment>
<dbReference type="PANTHER" id="PTHR42743:SF11">
    <property type="entry name" value="AMINODEOXYCHORISMATE LYASE"/>
    <property type="match status" value="1"/>
</dbReference>
<sequence length="283" mass="32006">MTNAVQNLGFPQPPGFWYDGAWRSGDQITLDITDPGLLYGATLFSTLRMYDGLDDPRTAWRAHRSRLSQSLKSFDWVMPDWARVELGVQQVAAGYPVVRVTLFPDGREWIMGRALPQDLIQRQQQGITAWVMDQAVGARSLPQHKTGNYLTPWFGLQNAQAQGAQETILVDAQGNWRETCTGSLWGWSDGIWYTPTLQSGILPGITRDRLIQGFRCHNKKVLECAWDQRLIGRFTIVAYSNCVVEVVPIRTILRKSETLKYQFQSDVLQELFAALVSGHSQMS</sequence>
<proteinExistence type="inferred from homology"/>
<dbReference type="Gene3D" id="3.20.10.10">
    <property type="entry name" value="D-amino Acid Aminotransferase, subunit A, domain 2"/>
    <property type="match status" value="1"/>
</dbReference>
<organism evidence="2 3">
    <name type="scientific">Romeriopsis navalis LEGE 11480</name>
    <dbReference type="NCBI Taxonomy" id="2777977"/>
    <lineage>
        <taxon>Bacteria</taxon>
        <taxon>Bacillati</taxon>
        <taxon>Cyanobacteriota</taxon>
        <taxon>Cyanophyceae</taxon>
        <taxon>Leptolyngbyales</taxon>
        <taxon>Leptolyngbyaceae</taxon>
        <taxon>Romeriopsis</taxon>
        <taxon>Romeriopsis navalis</taxon>
    </lineage>
</organism>
<keyword evidence="2" id="KW-0808">Transferase</keyword>
<dbReference type="Gene3D" id="3.30.470.10">
    <property type="match status" value="1"/>
</dbReference>